<evidence type="ECO:0000313" key="3">
    <source>
        <dbReference type="Proteomes" id="UP001150924"/>
    </source>
</evidence>
<keyword evidence="1" id="KW-0812">Transmembrane</keyword>
<dbReference type="RefSeq" id="WP_267773151.1">
    <property type="nucleotide sequence ID" value="NZ_JAPNKE010000002.1"/>
</dbReference>
<evidence type="ECO:0008006" key="4">
    <source>
        <dbReference type="Google" id="ProtNLM"/>
    </source>
</evidence>
<organism evidence="2 3">
    <name type="scientific">Nannocystis pusilla</name>
    <dbReference type="NCBI Taxonomy" id="889268"/>
    <lineage>
        <taxon>Bacteria</taxon>
        <taxon>Pseudomonadati</taxon>
        <taxon>Myxococcota</taxon>
        <taxon>Polyangia</taxon>
        <taxon>Nannocystales</taxon>
        <taxon>Nannocystaceae</taxon>
        <taxon>Nannocystis</taxon>
    </lineage>
</organism>
<evidence type="ECO:0000256" key="1">
    <source>
        <dbReference type="SAM" id="Phobius"/>
    </source>
</evidence>
<dbReference type="EMBL" id="JAPNKE010000002">
    <property type="protein sequence ID" value="MCY1010270.1"/>
    <property type="molecule type" value="Genomic_DNA"/>
</dbReference>
<keyword evidence="3" id="KW-1185">Reference proteome</keyword>
<reference evidence="2" key="1">
    <citation type="submission" date="2022-11" db="EMBL/GenBank/DDBJ databases">
        <title>Minimal conservation of predation-associated metabolite biosynthetic gene clusters underscores biosynthetic potential of Myxococcota including descriptions for ten novel species: Archangium lansinium sp. nov., Myxococcus landrumus sp. nov., Nannocystis bai.</title>
        <authorList>
            <person name="Ahearne A."/>
            <person name="Stevens C."/>
            <person name="Phillips K."/>
        </authorList>
    </citation>
    <scope>NUCLEOTIDE SEQUENCE</scope>
    <source>
        <strain evidence="2">Na p29</strain>
    </source>
</reference>
<sequence>MIFFVYACQCMSTLAVVRRETRSWKWPLVMFASMSALAYALAVLVYQVGLALGYT</sequence>
<name>A0A9X3J0P8_9BACT</name>
<dbReference type="Proteomes" id="UP001150924">
    <property type="component" value="Unassembled WGS sequence"/>
</dbReference>
<proteinExistence type="predicted"/>
<evidence type="ECO:0000313" key="2">
    <source>
        <dbReference type="EMBL" id="MCY1010270.1"/>
    </source>
</evidence>
<comment type="caution">
    <text evidence="2">The sequence shown here is derived from an EMBL/GenBank/DDBJ whole genome shotgun (WGS) entry which is preliminary data.</text>
</comment>
<feature type="transmembrane region" description="Helical" evidence="1">
    <location>
        <begin position="29"/>
        <end position="54"/>
    </location>
</feature>
<accession>A0A9X3J0P8</accession>
<keyword evidence="1" id="KW-0472">Membrane</keyword>
<dbReference type="AlphaFoldDB" id="A0A9X3J0P8"/>
<gene>
    <name evidence="2" type="ORF">OV079_32825</name>
</gene>
<keyword evidence="1" id="KW-1133">Transmembrane helix</keyword>
<protein>
    <recommendedName>
        <fullName evidence="4">Ferrous iron transport protein B</fullName>
    </recommendedName>
</protein>